<dbReference type="PANTHER" id="PTHR43289">
    <property type="entry name" value="MITOGEN-ACTIVATED PROTEIN KINASE KINASE KINASE 20-RELATED"/>
    <property type="match status" value="1"/>
</dbReference>
<evidence type="ECO:0000256" key="3">
    <source>
        <dbReference type="ARBA" id="ARBA00022679"/>
    </source>
</evidence>
<feature type="region of interest" description="Disordered" evidence="7">
    <location>
        <begin position="363"/>
        <end position="453"/>
    </location>
</feature>
<feature type="compositionally biased region" description="Polar residues" evidence="7">
    <location>
        <begin position="363"/>
        <end position="382"/>
    </location>
</feature>
<keyword evidence="4" id="KW-0547">Nucleotide-binding</keyword>
<dbReference type="SMART" id="SM00220">
    <property type="entry name" value="S_TKc"/>
    <property type="match status" value="1"/>
</dbReference>
<reference evidence="10 11" key="1">
    <citation type="submission" date="2019-06" db="EMBL/GenBank/DDBJ databases">
        <title>Sequencing the genomes of 1000 actinobacteria strains.</title>
        <authorList>
            <person name="Klenk H.-P."/>
        </authorList>
    </citation>
    <scope>NUCLEOTIDE SEQUENCE [LARGE SCALE GENOMIC DNA]</scope>
    <source>
        <strain evidence="10 11">DSM 45928</strain>
    </source>
</reference>
<accession>A0A543ATA4</accession>
<keyword evidence="8" id="KW-0812">Transmembrane</keyword>
<evidence type="ECO:0000256" key="7">
    <source>
        <dbReference type="SAM" id="MobiDB-lite"/>
    </source>
</evidence>
<protein>
    <recommendedName>
        <fullName evidence="1">non-specific serine/threonine protein kinase</fullName>
        <ecNumber evidence="1">2.7.11.1</ecNumber>
    </recommendedName>
</protein>
<dbReference type="GO" id="GO:0005524">
    <property type="term" value="F:ATP binding"/>
    <property type="evidence" value="ECO:0007669"/>
    <property type="project" value="UniProtKB-KW"/>
</dbReference>
<dbReference type="EMBL" id="VFOW01000001">
    <property type="protein sequence ID" value="TQL75745.1"/>
    <property type="molecule type" value="Genomic_DNA"/>
</dbReference>
<dbReference type="RefSeq" id="WP_142036090.1">
    <property type="nucleotide sequence ID" value="NZ_JBHTGS010000001.1"/>
</dbReference>
<dbReference type="Proteomes" id="UP000317043">
    <property type="component" value="Unassembled WGS sequence"/>
</dbReference>
<dbReference type="InterPro" id="IPR008271">
    <property type="entry name" value="Ser/Thr_kinase_AS"/>
</dbReference>
<proteinExistence type="predicted"/>
<gene>
    <name evidence="10" type="ORF">FB566_1258</name>
</gene>
<keyword evidence="3" id="KW-0808">Transferase</keyword>
<evidence type="ECO:0000259" key="9">
    <source>
        <dbReference type="PROSITE" id="PS50011"/>
    </source>
</evidence>
<evidence type="ECO:0000256" key="2">
    <source>
        <dbReference type="ARBA" id="ARBA00022527"/>
    </source>
</evidence>
<dbReference type="GO" id="GO:0004674">
    <property type="term" value="F:protein serine/threonine kinase activity"/>
    <property type="evidence" value="ECO:0007669"/>
    <property type="project" value="UniProtKB-KW"/>
</dbReference>
<dbReference type="PROSITE" id="PS00108">
    <property type="entry name" value="PROTEIN_KINASE_ST"/>
    <property type="match status" value="1"/>
</dbReference>
<evidence type="ECO:0000256" key="5">
    <source>
        <dbReference type="ARBA" id="ARBA00022777"/>
    </source>
</evidence>
<evidence type="ECO:0000313" key="10">
    <source>
        <dbReference type="EMBL" id="TQL75745.1"/>
    </source>
</evidence>
<dbReference type="PROSITE" id="PS50011">
    <property type="entry name" value="PROTEIN_KINASE_DOM"/>
    <property type="match status" value="1"/>
</dbReference>
<dbReference type="Pfam" id="PF00069">
    <property type="entry name" value="Pkinase"/>
    <property type="match status" value="1"/>
</dbReference>
<evidence type="ECO:0000256" key="4">
    <source>
        <dbReference type="ARBA" id="ARBA00022741"/>
    </source>
</evidence>
<dbReference type="InterPro" id="IPR011009">
    <property type="entry name" value="Kinase-like_dom_sf"/>
</dbReference>
<feature type="compositionally biased region" description="Acidic residues" evidence="7">
    <location>
        <begin position="418"/>
        <end position="438"/>
    </location>
</feature>
<evidence type="ECO:0000256" key="6">
    <source>
        <dbReference type="ARBA" id="ARBA00022840"/>
    </source>
</evidence>
<comment type="caution">
    <text evidence="10">The sequence shown here is derived from an EMBL/GenBank/DDBJ whole genome shotgun (WGS) entry which is preliminary data.</text>
</comment>
<feature type="domain" description="Protein kinase" evidence="9">
    <location>
        <begin position="9"/>
        <end position="264"/>
    </location>
</feature>
<dbReference type="OrthoDB" id="9762169at2"/>
<sequence length="453" mass="47134">MNQPLAGRYQFESEIARGAAGVVHRARDLITGEMVAIKVLHAEAADEPVMAGAFLDEAEVLSELNHPGIVRPRDLIINGDVMALVMDLVEGIDLRRRLVEVGPLSPAHAAQLGAELSQVLSVIHDAGIVHGDVKPGNIMLPRDGGPVRLIDFGVARRVATTGCPTHGTPDYVAPEIVAGESSTAKADVYGIGLVLFEALCGRNPYRGGSIEDVLARHRSSLPVRPDGIPIELWSIIELCLAEHPGGRPEATALPSMLRAVKPLLSDVAGAALSEPPVLRPRPVSADTALHSADVTPTVVTPPSMEAPDTGEFIDAILADSSSPFPSQEPRKRRNTPILVGAVGLLAIIAGLGFFVLTGFSSSPGVVSEPNGTEESPLNTPTIEETDTDSPPSQEPSEEGAEPSTEPSQEPGDSNGDGGMEDDSGDASDPGESEGDFPGEDLIGSPMPGSPGGN</sequence>
<dbReference type="AlphaFoldDB" id="A0A543ATA4"/>
<organism evidence="10 11">
    <name type="scientific">Stackebrandtia endophytica</name>
    <dbReference type="NCBI Taxonomy" id="1496996"/>
    <lineage>
        <taxon>Bacteria</taxon>
        <taxon>Bacillati</taxon>
        <taxon>Actinomycetota</taxon>
        <taxon>Actinomycetes</taxon>
        <taxon>Glycomycetales</taxon>
        <taxon>Glycomycetaceae</taxon>
        <taxon>Stackebrandtia</taxon>
    </lineage>
</organism>
<keyword evidence="11" id="KW-1185">Reference proteome</keyword>
<keyword evidence="8" id="KW-1133">Transmembrane helix</keyword>
<dbReference type="PANTHER" id="PTHR43289:SF6">
    <property type="entry name" value="SERINE_THREONINE-PROTEIN KINASE NEKL-3"/>
    <property type="match status" value="1"/>
</dbReference>
<keyword evidence="2" id="KW-0723">Serine/threonine-protein kinase</keyword>
<dbReference type="CDD" id="cd14014">
    <property type="entry name" value="STKc_PknB_like"/>
    <property type="match status" value="1"/>
</dbReference>
<dbReference type="InParanoid" id="A0A543ATA4"/>
<keyword evidence="6" id="KW-0067">ATP-binding</keyword>
<keyword evidence="8" id="KW-0472">Membrane</keyword>
<dbReference type="SUPFAM" id="SSF56112">
    <property type="entry name" value="Protein kinase-like (PK-like)"/>
    <property type="match status" value="1"/>
</dbReference>
<evidence type="ECO:0000256" key="1">
    <source>
        <dbReference type="ARBA" id="ARBA00012513"/>
    </source>
</evidence>
<keyword evidence="5 10" id="KW-0418">Kinase</keyword>
<name>A0A543ATA4_9ACTN</name>
<feature type="transmembrane region" description="Helical" evidence="8">
    <location>
        <begin position="337"/>
        <end position="359"/>
    </location>
</feature>
<dbReference type="InterPro" id="IPR000719">
    <property type="entry name" value="Prot_kinase_dom"/>
</dbReference>
<evidence type="ECO:0000313" key="11">
    <source>
        <dbReference type="Proteomes" id="UP000317043"/>
    </source>
</evidence>
<dbReference type="EC" id="2.7.11.1" evidence="1"/>
<evidence type="ECO:0000256" key="8">
    <source>
        <dbReference type="SAM" id="Phobius"/>
    </source>
</evidence>
<dbReference type="Gene3D" id="1.10.510.10">
    <property type="entry name" value="Transferase(Phosphotransferase) domain 1"/>
    <property type="match status" value="1"/>
</dbReference>